<comment type="caution">
    <text evidence="2">The sequence shown here is derived from an EMBL/GenBank/DDBJ whole genome shotgun (WGS) entry which is preliminary data.</text>
</comment>
<accession>A0A7W9LGZ0</accession>
<evidence type="ECO:0000313" key="2">
    <source>
        <dbReference type="EMBL" id="MBB5783400.1"/>
    </source>
</evidence>
<evidence type="ECO:0000313" key="3">
    <source>
        <dbReference type="Proteomes" id="UP000579153"/>
    </source>
</evidence>
<dbReference type="EMBL" id="JACHMB010000001">
    <property type="protein sequence ID" value="MBB5783400.1"/>
    <property type="molecule type" value="Genomic_DNA"/>
</dbReference>
<dbReference type="RefSeq" id="WP_185076332.1">
    <property type="nucleotide sequence ID" value="NZ_JACHMB010000001.1"/>
</dbReference>
<evidence type="ECO:0008006" key="4">
    <source>
        <dbReference type="Google" id="ProtNLM"/>
    </source>
</evidence>
<keyword evidence="3" id="KW-1185">Reference proteome</keyword>
<evidence type="ECO:0000256" key="1">
    <source>
        <dbReference type="SAM" id="MobiDB-lite"/>
    </source>
</evidence>
<name>A0A7W9LGZ0_9ACTN</name>
<dbReference type="Gene3D" id="3.30.505.20">
    <property type="match status" value="1"/>
</dbReference>
<feature type="compositionally biased region" description="Basic and acidic residues" evidence="1">
    <location>
        <begin position="61"/>
        <end position="78"/>
    </location>
</feature>
<dbReference type="AlphaFoldDB" id="A0A7W9LGZ0"/>
<feature type="region of interest" description="Disordered" evidence="1">
    <location>
        <begin position="37"/>
        <end position="79"/>
    </location>
</feature>
<proteinExistence type="predicted"/>
<organism evidence="2 3">
    <name type="scientific">Nonomuraea jabiensis</name>
    <dbReference type="NCBI Taxonomy" id="882448"/>
    <lineage>
        <taxon>Bacteria</taxon>
        <taxon>Bacillati</taxon>
        <taxon>Actinomycetota</taxon>
        <taxon>Actinomycetes</taxon>
        <taxon>Streptosporangiales</taxon>
        <taxon>Streptosporangiaceae</taxon>
        <taxon>Nonomuraea</taxon>
    </lineage>
</organism>
<feature type="compositionally biased region" description="Low complexity" evidence="1">
    <location>
        <begin position="38"/>
        <end position="60"/>
    </location>
</feature>
<gene>
    <name evidence="2" type="ORF">HD596_010156</name>
</gene>
<reference evidence="2 3" key="1">
    <citation type="submission" date="2020-08" db="EMBL/GenBank/DDBJ databases">
        <title>Sequencing the genomes of 1000 actinobacteria strains.</title>
        <authorList>
            <person name="Klenk H.-P."/>
        </authorList>
    </citation>
    <scope>NUCLEOTIDE SEQUENCE [LARGE SCALE GENOMIC DNA]</scope>
    <source>
        <strain evidence="2 3">DSM 45507</strain>
    </source>
</reference>
<dbReference type="Proteomes" id="UP000579153">
    <property type="component" value="Unassembled WGS sequence"/>
</dbReference>
<protein>
    <recommendedName>
        <fullName evidence="4">PepSY domain-containing protein</fullName>
    </recommendedName>
</protein>
<sequence>MPFPTLMEASSMKAATRVLAGVPLAVVLFGLVGCSGSQQPAAAPAAGAQAQQDGGQPAEQAGEKKEEPPLTGEVKQKAEQAALAAYPGTVLKSEHDAEKPGMYAVEVQQADGSAVEVYLDTSYKVVDTKKEGTEEEDED</sequence>